<dbReference type="GO" id="GO:0050661">
    <property type="term" value="F:NADP binding"/>
    <property type="evidence" value="ECO:0007669"/>
    <property type="project" value="InterPro"/>
</dbReference>
<keyword evidence="5" id="KW-0560">Oxidoreductase</keyword>
<keyword evidence="3" id="KW-0288">FMN</keyword>
<protein>
    <recommendedName>
        <fullName evidence="6">NADH:flavin oxidoreductase/NADH oxidase N-terminal domain-containing protein</fullName>
    </recommendedName>
</protein>
<dbReference type="Proteomes" id="UP000248616">
    <property type="component" value="Unassembled WGS sequence"/>
</dbReference>
<sequence>MNEKPTAKGRGVASQSSAVHRTDVTPLFQPFSIRGLNLRNRFVMPSMQRGWAVNGHPPRKLGEYYAARVRGGVQLVISESIAIDHPSATRTSKYGRLAEDTVDEWARCVEAVHQAGGHIFLQIGHEGALRADTGDDSYAIHPTLSPSGLRSAGVAVGRAATAADLKSIRDAFVSAARLARRIGVDGIEIPACHGYLLDQFLWAETNHRDDEYGGPGIADRLRYPVEIVRSVRAEVGAEFPISLRFSQWKIPDQEARVFNSPEELGIMLNGFQEAGADLLHASSRRFWQPEWPTSSLSLAGWTKRLSGAPVIAVGSVGLDVDMFDTFHGKEGHKDLGGNIDELLRGFNAGEFDLVAVGRSTLADPDWVAKLRDGRGDEVHSFTIGDLGEIKAEAAAAGALST</sequence>
<keyword evidence="2" id="KW-0285">Flavoprotein</keyword>
<dbReference type="OrthoDB" id="9804454at2"/>
<evidence type="ECO:0000313" key="8">
    <source>
        <dbReference type="Proteomes" id="UP000248616"/>
    </source>
</evidence>
<comment type="caution">
    <text evidence="7">The sequence shown here is derived from an EMBL/GenBank/DDBJ whole genome shotgun (WGS) entry which is preliminary data.</text>
</comment>
<keyword evidence="8" id="KW-1185">Reference proteome</keyword>
<evidence type="ECO:0000256" key="2">
    <source>
        <dbReference type="ARBA" id="ARBA00022630"/>
    </source>
</evidence>
<dbReference type="PANTHER" id="PTHR43303">
    <property type="entry name" value="NADPH DEHYDROGENASE C23G7.10C-RELATED"/>
    <property type="match status" value="1"/>
</dbReference>
<dbReference type="Pfam" id="PF00724">
    <property type="entry name" value="Oxidored_FMN"/>
    <property type="match status" value="1"/>
</dbReference>
<dbReference type="GO" id="GO:0010181">
    <property type="term" value="F:FMN binding"/>
    <property type="evidence" value="ECO:0007669"/>
    <property type="project" value="InterPro"/>
</dbReference>
<dbReference type="AlphaFoldDB" id="A0A2W7C6J1"/>
<dbReference type="Gene3D" id="3.20.20.70">
    <property type="entry name" value="Aldolase class I"/>
    <property type="match status" value="1"/>
</dbReference>
<comment type="cofactor">
    <cofactor evidence="1">
        <name>FMN</name>
        <dbReference type="ChEBI" id="CHEBI:58210"/>
    </cofactor>
</comment>
<evidence type="ECO:0000256" key="4">
    <source>
        <dbReference type="ARBA" id="ARBA00022857"/>
    </source>
</evidence>
<evidence type="ECO:0000313" key="7">
    <source>
        <dbReference type="EMBL" id="PZV38785.1"/>
    </source>
</evidence>
<evidence type="ECO:0000259" key="6">
    <source>
        <dbReference type="Pfam" id="PF00724"/>
    </source>
</evidence>
<feature type="domain" description="NADH:flavin oxidoreductase/NADH oxidase N-terminal" evidence="6">
    <location>
        <begin position="27"/>
        <end position="320"/>
    </location>
</feature>
<reference evidence="8" key="1">
    <citation type="submission" date="2017-03" db="EMBL/GenBank/DDBJ databases">
        <authorList>
            <person name="Safronova V.I."/>
            <person name="Sazanova A.L."/>
            <person name="Chirak E.R."/>
        </authorList>
    </citation>
    <scope>NUCLEOTIDE SEQUENCE [LARGE SCALE GENOMIC DNA]</scope>
    <source>
        <strain evidence="8">Ach-343</strain>
    </source>
</reference>
<dbReference type="SUPFAM" id="SSF51395">
    <property type="entry name" value="FMN-linked oxidoreductases"/>
    <property type="match status" value="1"/>
</dbReference>
<evidence type="ECO:0000256" key="5">
    <source>
        <dbReference type="ARBA" id="ARBA00023002"/>
    </source>
</evidence>
<evidence type="ECO:0000256" key="1">
    <source>
        <dbReference type="ARBA" id="ARBA00001917"/>
    </source>
</evidence>
<gene>
    <name evidence="7" type="ORF">B5V02_09010</name>
</gene>
<dbReference type="InterPro" id="IPR001155">
    <property type="entry name" value="OxRdtase_FMN_N"/>
</dbReference>
<evidence type="ECO:0000256" key="3">
    <source>
        <dbReference type="ARBA" id="ARBA00022643"/>
    </source>
</evidence>
<accession>A0A2W7C6J1</accession>
<dbReference type="GO" id="GO:0003959">
    <property type="term" value="F:NADPH dehydrogenase activity"/>
    <property type="evidence" value="ECO:0007669"/>
    <property type="project" value="InterPro"/>
</dbReference>
<keyword evidence="4" id="KW-0521">NADP</keyword>
<dbReference type="PANTHER" id="PTHR43303:SF4">
    <property type="entry name" value="NADPH DEHYDROGENASE C23G7.10C-RELATED"/>
    <property type="match status" value="1"/>
</dbReference>
<dbReference type="RefSeq" id="WP_111543901.1">
    <property type="nucleotide sequence ID" value="NZ_MZXV01000017.1"/>
</dbReference>
<dbReference type="EMBL" id="MZXV01000017">
    <property type="protein sequence ID" value="PZV38785.1"/>
    <property type="molecule type" value="Genomic_DNA"/>
</dbReference>
<name>A0A2W7C6J1_9HYPH</name>
<proteinExistence type="predicted"/>
<dbReference type="InterPro" id="IPR013785">
    <property type="entry name" value="Aldolase_TIM"/>
</dbReference>
<organism evidence="7 8">
    <name type="scientific">Mesorhizobium kowhaii</name>
    <dbReference type="NCBI Taxonomy" id="1300272"/>
    <lineage>
        <taxon>Bacteria</taxon>
        <taxon>Pseudomonadati</taxon>
        <taxon>Pseudomonadota</taxon>
        <taxon>Alphaproteobacteria</taxon>
        <taxon>Hyphomicrobiales</taxon>
        <taxon>Phyllobacteriaceae</taxon>
        <taxon>Mesorhizobium</taxon>
    </lineage>
</organism>
<dbReference type="InterPro" id="IPR044152">
    <property type="entry name" value="YqjM-like"/>
</dbReference>